<name>A0A4Y7XE97_9GAMM</name>
<organism evidence="1 2">
    <name type="scientific">Alkanindiges illinoisensis</name>
    <dbReference type="NCBI Taxonomy" id="197183"/>
    <lineage>
        <taxon>Bacteria</taxon>
        <taxon>Pseudomonadati</taxon>
        <taxon>Pseudomonadota</taxon>
        <taxon>Gammaproteobacteria</taxon>
        <taxon>Moraxellales</taxon>
        <taxon>Moraxellaceae</taxon>
        <taxon>Alkanindiges</taxon>
    </lineage>
</organism>
<evidence type="ECO:0008006" key="3">
    <source>
        <dbReference type="Google" id="ProtNLM"/>
    </source>
</evidence>
<evidence type="ECO:0000313" key="2">
    <source>
        <dbReference type="Proteomes" id="UP000297834"/>
    </source>
</evidence>
<dbReference type="AlphaFoldDB" id="A0A4Y7XE97"/>
<dbReference type="Proteomes" id="UP000297834">
    <property type="component" value="Unassembled WGS sequence"/>
</dbReference>
<sequence>MGTDKRLHVLQVVNWKRFSAADWVIQYGVWLNTPTYGQAGAGGGDSSPLAVMIDKADTKKVRQATPIRPDLQINDIEARAVSKVLQEMLARIDLDESRCAWYLILRYEHEWTDKALSIMEQCTIPAARKKQKKALEYFKKRTGCL</sequence>
<accession>A0A4Y7XE97</accession>
<dbReference type="RefSeq" id="WP_134243578.1">
    <property type="nucleotide sequence ID" value="NZ_SNTY01000012.1"/>
</dbReference>
<comment type="caution">
    <text evidence="1">The sequence shown here is derived from an EMBL/GenBank/DDBJ whole genome shotgun (WGS) entry which is preliminary data.</text>
</comment>
<dbReference type="EMBL" id="SNTY01000012">
    <property type="protein sequence ID" value="TEU30097.1"/>
    <property type="molecule type" value="Genomic_DNA"/>
</dbReference>
<reference evidence="1 2" key="1">
    <citation type="submission" date="2019-03" db="EMBL/GenBank/DDBJ databases">
        <title>Alkanindiges illinoisensis: a potential pathogenic isolated from ascites of a gastric cancer patient with abdominal metastasis.</title>
        <authorList>
            <person name="Hu X."/>
            <person name="Yang B."/>
            <person name="Yan X."/>
            <person name="Lin L."/>
            <person name="Zhao H."/>
            <person name="Zhou F."/>
            <person name="Su B."/>
            <person name="Chen J."/>
            <person name="Rui Y."/>
            <person name="Wang Q."/>
            <person name="Zheng L."/>
        </authorList>
    </citation>
    <scope>NUCLEOTIDE SEQUENCE [LARGE SCALE GENOMIC DNA]</scope>
    <source>
        <strain evidence="1 2">NFYY 23406</strain>
    </source>
</reference>
<gene>
    <name evidence="1" type="ORF">E2B99_03390</name>
</gene>
<dbReference type="OrthoDB" id="6701956at2"/>
<proteinExistence type="predicted"/>
<protein>
    <recommendedName>
        <fullName evidence="3">Antitermination protein</fullName>
    </recommendedName>
</protein>
<evidence type="ECO:0000313" key="1">
    <source>
        <dbReference type="EMBL" id="TEU30097.1"/>
    </source>
</evidence>
<keyword evidence="2" id="KW-1185">Reference proteome</keyword>